<feature type="domain" description="HD/PDEase" evidence="1">
    <location>
        <begin position="45"/>
        <end position="160"/>
    </location>
</feature>
<protein>
    <submittedName>
        <fullName evidence="2">HD domain-containing protein</fullName>
    </submittedName>
</protein>
<dbReference type="Pfam" id="PF01966">
    <property type="entry name" value="HD"/>
    <property type="match status" value="1"/>
</dbReference>
<dbReference type="SMART" id="SM00471">
    <property type="entry name" value="HDc"/>
    <property type="match status" value="1"/>
</dbReference>
<dbReference type="InterPro" id="IPR006674">
    <property type="entry name" value="HD_domain"/>
</dbReference>
<evidence type="ECO:0000313" key="3">
    <source>
        <dbReference type="Proteomes" id="UP000233343"/>
    </source>
</evidence>
<name>A0A2N0ZGM7_9BACI</name>
<dbReference type="InterPro" id="IPR050135">
    <property type="entry name" value="dGTPase-like"/>
</dbReference>
<gene>
    <name evidence="2" type="ORF">CWS20_12360</name>
</gene>
<comment type="caution">
    <text evidence="2">The sequence shown here is derived from an EMBL/GenBank/DDBJ whole genome shotgun (WGS) entry which is preliminary data.</text>
</comment>
<accession>A0A2N0ZGM7</accession>
<evidence type="ECO:0000313" key="2">
    <source>
        <dbReference type="EMBL" id="PKG28665.1"/>
    </source>
</evidence>
<dbReference type="Gene3D" id="1.10.3210.10">
    <property type="entry name" value="Hypothetical protein af1432"/>
    <property type="match status" value="1"/>
</dbReference>
<dbReference type="InterPro" id="IPR003607">
    <property type="entry name" value="HD/PDEase_dom"/>
</dbReference>
<organism evidence="2 3">
    <name type="scientific">Cytobacillus horneckiae</name>
    <dbReference type="NCBI Taxonomy" id="549687"/>
    <lineage>
        <taxon>Bacteria</taxon>
        <taxon>Bacillati</taxon>
        <taxon>Bacillota</taxon>
        <taxon>Bacilli</taxon>
        <taxon>Bacillales</taxon>
        <taxon>Bacillaceae</taxon>
        <taxon>Cytobacillus</taxon>
    </lineage>
</organism>
<evidence type="ECO:0000259" key="1">
    <source>
        <dbReference type="SMART" id="SM00471"/>
    </source>
</evidence>
<dbReference type="FunFam" id="1.10.3210.10:FF:000026">
    <property type="entry name" value="Metal-dependent phosphohydrolase"/>
    <property type="match status" value="1"/>
</dbReference>
<dbReference type="PANTHER" id="PTHR11373">
    <property type="entry name" value="DEOXYNUCLEOSIDE TRIPHOSPHATE TRIPHOSPHOHYDROLASE"/>
    <property type="match status" value="1"/>
</dbReference>
<dbReference type="RefSeq" id="WP_066194737.1">
    <property type="nucleotide sequence ID" value="NZ_JARMMB010000035.1"/>
</dbReference>
<dbReference type="Proteomes" id="UP000233343">
    <property type="component" value="Unassembled WGS sequence"/>
</dbReference>
<dbReference type="GO" id="GO:0008832">
    <property type="term" value="F:dGTPase activity"/>
    <property type="evidence" value="ECO:0007669"/>
    <property type="project" value="TreeGrafter"/>
</dbReference>
<proteinExistence type="predicted"/>
<reference evidence="2 3" key="1">
    <citation type="journal article" date="2010" name="Int. J. Syst. Evol. Microbiol.">
        <title>Bacillus horneckiae sp. nov., isolated from a spacecraft-assembly clean room.</title>
        <authorList>
            <person name="Vaishampayan P."/>
            <person name="Probst A."/>
            <person name="Krishnamurthi S."/>
            <person name="Ghosh S."/>
            <person name="Osman S."/>
            <person name="McDowall A."/>
            <person name="Ruckmani A."/>
            <person name="Mayilraj S."/>
            <person name="Venkateswaran K."/>
        </authorList>
    </citation>
    <scope>NUCLEOTIDE SEQUENCE [LARGE SCALE GENOMIC DNA]</scope>
    <source>
        <strain evidence="3">1PO1SC</strain>
    </source>
</reference>
<dbReference type="EMBL" id="PISD01000026">
    <property type="protein sequence ID" value="PKG28665.1"/>
    <property type="molecule type" value="Genomic_DNA"/>
</dbReference>
<dbReference type="SUPFAM" id="SSF109604">
    <property type="entry name" value="HD-domain/PDEase-like"/>
    <property type="match status" value="1"/>
</dbReference>
<sequence length="330" mass="38520">MKLNDELYGEFVVEEVLEKLIYSKAVQRLKGIHQGGASYLVNERWNLTRYEHSIGVMLLIKKLGGKIEEQIAGLLHDVSHTAFSHVVDDVLNYKNEDYHEFIFKEVITKSDIPDILKDYGYNYKDILFDDSQWTILEQPLPALCADRIDYTLRDMYSYGKISMEEVSTFLQNLKVVNGRLCIRKVEAAEWFVAAYYKEVIDFFLHPLNVYGYFKLAQILRKGIEKGIITKHHFLKEDKQVIAELRDSEDEEIICLLKELKDVQVEENKTDYQIHMKKKVRLIDPDVALEEKLIPVSRISDKVKTMNDQAYEKASKGIYIKVNEVNNNEII</sequence>
<keyword evidence="3" id="KW-1185">Reference proteome</keyword>
<dbReference type="CDD" id="cd00077">
    <property type="entry name" value="HDc"/>
    <property type="match status" value="1"/>
</dbReference>
<dbReference type="AlphaFoldDB" id="A0A2N0ZGM7"/>
<dbReference type="PANTHER" id="PTHR11373:SF41">
    <property type="entry name" value="METAL-DEPENDENT PHOSPHOHYDROLASE"/>
    <property type="match status" value="1"/>
</dbReference>
<dbReference type="GO" id="GO:0006203">
    <property type="term" value="P:dGTP catabolic process"/>
    <property type="evidence" value="ECO:0007669"/>
    <property type="project" value="TreeGrafter"/>
</dbReference>